<feature type="compositionally biased region" description="Basic and acidic residues" evidence="1">
    <location>
        <begin position="13"/>
        <end position="31"/>
    </location>
</feature>
<evidence type="ECO:0000313" key="4">
    <source>
        <dbReference type="Proteomes" id="UP000693970"/>
    </source>
</evidence>
<gene>
    <name evidence="3" type="ORF">IV203_001250</name>
</gene>
<feature type="region of interest" description="Disordered" evidence="1">
    <location>
        <begin position="1"/>
        <end position="48"/>
    </location>
</feature>
<protein>
    <submittedName>
        <fullName evidence="3">Alpha/beta fold family hydrolase</fullName>
    </submittedName>
</protein>
<accession>A0A9K3PTF1</accession>
<dbReference type="EMBL" id="JAGRRH010000015">
    <property type="protein sequence ID" value="KAG7356564.1"/>
    <property type="molecule type" value="Genomic_DNA"/>
</dbReference>
<dbReference type="GO" id="GO:0034338">
    <property type="term" value="F:short-chain carboxylesterase activity"/>
    <property type="evidence" value="ECO:0007669"/>
    <property type="project" value="TreeGrafter"/>
</dbReference>
<evidence type="ECO:0000256" key="1">
    <source>
        <dbReference type="SAM" id="MobiDB-lite"/>
    </source>
</evidence>
<organism evidence="3 4">
    <name type="scientific">Nitzschia inconspicua</name>
    <dbReference type="NCBI Taxonomy" id="303405"/>
    <lineage>
        <taxon>Eukaryota</taxon>
        <taxon>Sar</taxon>
        <taxon>Stramenopiles</taxon>
        <taxon>Ochrophyta</taxon>
        <taxon>Bacillariophyta</taxon>
        <taxon>Bacillariophyceae</taxon>
        <taxon>Bacillariophycidae</taxon>
        <taxon>Bacillariales</taxon>
        <taxon>Bacillariaceae</taxon>
        <taxon>Nitzschia</taxon>
    </lineage>
</organism>
<evidence type="ECO:0000259" key="2">
    <source>
        <dbReference type="Pfam" id="PF12146"/>
    </source>
</evidence>
<name>A0A9K3PTF1_9STRA</name>
<proteinExistence type="predicted"/>
<dbReference type="Proteomes" id="UP000693970">
    <property type="component" value="Unassembled WGS sequence"/>
</dbReference>
<dbReference type="OrthoDB" id="41686at2759"/>
<reference evidence="3" key="1">
    <citation type="journal article" date="2021" name="Sci. Rep.">
        <title>Diploid genomic architecture of Nitzschia inconspicua, an elite biomass production diatom.</title>
        <authorList>
            <person name="Oliver A."/>
            <person name="Podell S."/>
            <person name="Pinowska A."/>
            <person name="Traller J.C."/>
            <person name="Smith S.R."/>
            <person name="McClure R."/>
            <person name="Beliaev A."/>
            <person name="Bohutskyi P."/>
            <person name="Hill E.A."/>
            <person name="Rabines A."/>
            <person name="Zheng H."/>
            <person name="Allen L.Z."/>
            <person name="Kuo A."/>
            <person name="Grigoriev I.V."/>
            <person name="Allen A.E."/>
            <person name="Hazlebeck D."/>
            <person name="Allen E.E."/>
        </authorList>
    </citation>
    <scope>NUCLEOTIDE SEQUENCE</scope>
    <source>
        <strain evidence="3">Hildebrandi</strain>
    </source>
</reference>
<dbReference type="AlphaFoldDB" id="A0A9K3PTF1"/>
<dbReference type="PANTHER" id="PTHR10794">
    <property type="entry name" value="ABHYDROLASE DOMAIN-CONTAINING PROTEIN"/>
    <property type="match status" value="1"/>
</dbReference>
<dbReference type="GO" id="GO:0047372">
    <property type="term" value="F:monoacylglycerol lipase activity"/>
    <property type="evidence" value="ECO:0007669"/>
    <property type="project" value="TreeGrafter"/>
</dbReference>
<feature type="domain" description="Serine aminopeptidase S33" evidence="2">
    <location>
        <begin position="217"/>
        <end position="310"/>
    </location>
</feature>
<comment type="caution">
    <text evidence="3">The sequence shown here is derived from an EMBL/GenBank/DDBJ whole genome shotgun (WGS) entry which is preliminary data.</text>
</comment>
<dbReference type="InterPro" id="IPR050960">
    <property type="entry name" value="AB_hydrolase_4_sf"/>
</dbReference>
<dbReference type="PANTHER" id="PTHR10794:SF63">
    <property type="entry name" value="ALPHA_BETA HYDROLASE 1, ISOFORM A"/>
    <property type="match status" value="1"/>
</dbReference>
<dbReference type="InterPro" id="IPR022742">
    <property type="entry name" value="Hydrolase_4"/>
</dbReference>
<reference evidence="3" key="2">
    <citation type="submission" date="2021-04" db="EMBL/GenBank/DDBJ databases">
        <authorList>
            <person name="Podell S."/>
        </authorList>
    </citation>
    <scope>NUCLEOTIDE SEQUENCE</scope>
    <source>
        <strain evidence="3">Hildebrandi</strain>
    </source>
</reference>
<evidence type="ECO:0000313" key="3">
    <source>
        <dbReference type="EMBL" id="KAG7356564.1"/>
    </source>
</evidence>
<sequence length="553" mass="60955">MENSLNETDSALEETKTSHRDIDEEDSKAQIDDSGNQGSTKRMDGSLRRMSRNLSKTLTRQSSSIAEALPETTTGWTVFTSVILSAILGYEVQLQHRLTHPPVTFCQNATGSVIEQVYKKLTESPDHILSRSIAPSLFVGTRGTISSTAAYFMGGPSSASQKYMRFREIITMSQDGANIAVDWEIPLQPKQETSNSKEQQVDQSKCKSEILEGPIQKPVVIILHGINNDASFGYMKSLQRTFCDRGWNAASMNFRGTAIRLTTPRGYNGAYTGDLRSLVYHIAGRMAPNVPIFLVGNSLGANIMTKYLGEEGLAGTLPSCVAGGASLGNPLLLDSSNVKFPFSVLMALGVKKIYLDNWKSIRALKDDYSRQSFHKGLMASTIEAVDNAVAPIFIRNDEFYPYGVKIGYRNGEHYWFDASSYRHVRHISVPFLNLTAQDDFLVSRPSRNKLGYCIGNPNVMVVETRCGGHLGWQESPPDTAFGSSSWADVATADFFDAVMKTNTELSGTAIGHNETETVTLYESSVVGPGNMEKDLKQIQKDSIAFQRTIKPRL</sequence>
<keyword evidence="4" id="KW-1185">Reference proteome</keyword>
<dbReference type="Pfam" id="PF12146">
    <property type="entry name" value="Hydrolase_4"/>
    <property type="match status" value="1"/>
</dbReference>
<keyword evidence="3" id="KW-0378">Hydrolase</keyword>